<proteinExistence type="predicted"/>
<evidence type="ECO:0000313" key="2">
    <source>
        <dbReference type="Proteomes" id="UP000030341"/>
    </source>
</evidence>
<keyword evidence="2" id="KW-1185">Reference proteome</keyword>
<dbReference type="RefSeq" id="WP_040136710.1">
    <property type="nucleotide sequence ID" value="NZ_CP009889.1"/>
</dbReference>
<sequence>MRYSRLLISFLMSFIWLLVATGCGDSYQELVEREAEQQKSWPSWPEFEVAVPKPEWWHSVPIKYLDPMNYTPEEMKAYHDKNTGIDKYKRDFKVLYARMLKNRGNDVQEMAGFLGRGTVREFNPLYAFYISNYMDETWQSEHCGQCNDANAAINIGTQWLYRLIEDGEYGRAQQVIAQLFKLKYARAIPMQRYYLIRSYRHLLLKTQSRDEAYAILKPYIVNNITLAEHANDQNMMQRWMNL</sequence>
<accession>A0A0A7END2</accession>
<name>A0A0A7END2_9GAMM</name>
<dbReference type="STRING" id="1348114.OM33_21575"/>
<dbReference type="AlphaFoldDB" id="A0A0A7END2"/>
<dbReference type="PROSITE" id="PS51257">
    <property type="entry name" value="PROKAR_LIPOPROTEIN"/>
    <property type="match status" value="1"/>
</dbReference>
<evidence type="ECO:0008006" key="3">
    <source>
        <dbReference type="Google" id="ProtNLM"/>
    </source>
</evidence>
<organism evidence="1 2">
    <name type="scientific">Pseudoalteromonas piratica</name>
    <dbReference type="NCBI Taxonomy" id="1348114"/>
    <lineage>
        <taxon>Bacteria</taxon>
        <taxon>Pseudomonadati</taxon>
        <taxon>Pseudomonadota</taxon>
        <taxon>Gammaproteobacteria</taxon>
        <taxon>Alteromonadales</taxon>
        <taxon>Pseudoalteromonadaceae</taxon>
        <taxon>Pseudoalteromonas</taxon>
    </lineage>
</organism>
<dbReference type="KEGG" id="pseo:OM33_21575"/>
<reference evidence="1 2" key="1">
    <citation type="submission" date="2014-11" db="EMBL/GenBank/DDBJ databases">
        <title>Complete Genome Sequence of Pseudoalteromonas sp. Strain OCN003 Isolated from Kaneohe Bay, Oahu, Hawaii.</title>
        <authorList>
            <person name="Beurmann S."/>
            <person name="Videau P."/>
            <person name="Ushijima B."/>
            <person name="Smith A.M."/>
            <person name="Aeby G.S."/>
            <person name="Callahan S.M."/>
            <person name="Belcaid M."/>
        </authorList>
    </citation>
    <scope>NUCLEOTIDE SEQUENCE [LARGE SCALE GENOMIC DNA]</scope>
    <source>
        <strain evidence="1 2">OCN003</strain>
    </source>
</reference>
<dbReference type="HOGENOM" id="CLU_1146448_0_0_6"/>
<dbReference type="eggNOG" id="ENOG5033QBF">
    <property type="taxonomic scope" value="Bacteria"/>
</dbReference>
<dbReference type="Proteomes" id="UP000030341">
    <property type="component" value="Chromosome 2"/>
</dbReference>
<dbReference type="OrthoDB" id="6255480at2"/>
<dbReference type="EMBL" id="CP009889">
    <property type="protein sequence ID" value="AIY67586.1"/>
    <property type="molecule type" value="Genomic_DNA"/>
</dbReference>
<evidence type="ECO:0000313" key="1">
    <source>
        <dbReference type="EMBL" id="AIY67586.1"/>
    </source>
</evidence>
<gene>
    <name evidence="1" type="ORF">OM33_21575</name>
</gene>
<protein>
    <recommendedName>
        <fullName evidence="3">Lipoprotein</fullName>
    </recommendedName>
</protein>